<accession>A0ABT0DNY4</accession>
<reference evidence="2" key="2">
    <citation type="submission" date="2023-07" db="EMBL/GenBank/DDBJ databases">
        <title>Ancylobacter moscoviensis sp. nov., facultatively methylotrophic bacteria from activated sludge and the reclassification of Starkeya novella (Starkey 1934) Kelly et al. 2000 as Ancylobacter novellus comb. nov., Starkeya koreensis Im et al. 2006 as Ancylobacter koreensis comb.nov., Angulomicrobium tetraedrale Vasil'eva et al. 1986 as Ancylobacter tetraedralis comb. nov., Angulomicrobium amanitiforme Fritz et al. 2004 as Ancylobacter amanitiformis comb. nov. and Methylorhabdus multivorans Doronina et al. 1996 as Ancylobacter multivorans comb. nov. and emended description of the genus Ancylobacter.</title>
        <authorList>
            <person name="Doronina N."/>
            <person name="Chemodurova A."/>
            <person name="Grouzdev D."/>
            <person name="Koziaeva V."/>
            <person name="Shi W."/>
            <person name="Wu L."/>
            <person name="Kaparullina E."/>
        </authorList>
    </citation>
    <scope>NUCLEOTIDE SEQUENCE [LARGE SCALE GENOMIC DNA]</scope>
    <source>
        <strain evidence="2">Jip08</strain>
    </source>
</reference>
<sequence length="82" mass="9251">MRDIRLSAHVRVVMAERGIEAAWVARTLEAPDRVDVDPNDPALERAFAAIAERDGRVLRVVYRPDGDAVFVVTTFFDRGARR</sequence>
<dbReference type="RefSeq" id="WP_247201481.1">
    <property type="nucleotide sequence ID" value="NZ_JALKCG010000005.1"/>
</dbReference>
<dbReference type="Proteomes" id="UP001202867">
    <property type="component" value="Unassembled WGS sequence"/>
</dbReference>
<protein>
    <submittedName>
        <fullName evidence="1">DUF4258 domain-containing protein</fullName>
    </submittedName>
</protein>
<proteinExistence type="predicted"/>
<reference evidence="1 2" key="1">
    <citation type="submission" date="2022-04" db="EMBL/GenBank/DDBJ databases">
        <authorList>
            <person name="Grouzdev D.S."/>
            <person name="Pantiukh K.S."/>
            <person name="Krutkina M.S."/>
        </authorList>
    </citation>
    <scope>NUCLEOTIDE SEQUENCE [LARGE SCALE GENOMIC DNA]</scope>
    <source>
        <strain evidence="1 2">Jip08</strain>
    </source>
</reference>
<evidence type="ECO:0000313" key="2">
    <source>
        <dbReference type="Proteomes" id="UP001202867"/>
    </source>
</evidence>
<name>A0ABT0DNY4_9HYPH</name>
<comment type="caution">
    <text evidence="1">The sequence shown here is derived from an EMBL/GenBank/DDBJ whole genome shotgun (WGS) entry which is preliminary data.</text>
</comment>
<dbReference type="EMBL" id="JALKCG010000005">
    <property type="protein sequence ID" value="MCK0208996.1"/>
    <property type="molecule type" value="Genomic_DNA"/>
</dbReference>
<evidence type="ECO:0000313" key="1">
    <source>
        <dbReference type="EMBL" id="MCK0208996.1"/>
    </source>
</evidence>
<organism evidence="1 2">
    <name type="scientific">Ancylobacter koreensis</name>
    <dbReference type="NCBI Taxonomy" id="266121"/>
    <lineage>
        <taxon>Bacteria</taxon>
        <taxon>Pseudomonadati</taxon>
        <taxon>Pseudomonadota</taxon>
        <taxon>Alphaproteobacteria</taxon>
        <taxon>Hyphomicrobiales</taxon>
        <taxon>Xanthobacteraceae</taxon>
        <taxon>Ancylobacter</taxon>
    </lineage>
</organism>
<gene>
    <name evidence="1" type="ORF">MWN33_13245</name>
</gene>
<dbReference type="Pfam" id="PF14076">
    <property type="entry name" value="DUF4258"/>
    <property type="match status" value="1"/>
</dbReference>
<dbReference type="InterPro" id="IPR025354">
    <property type="entry name" value="DUF4258"/>
</dbReference>
<keyword evidence="2" id="KW-1185">Reference proteome</keyword>